<feature type="domain" description="RNA polymerase sigma-70 region 2" evidence="5">
    <location>
        <begin position="21"/>
        <end position="87"/>
    </location>
</feature>
<dbReference type="SUPFAM" id="SSF88659">
    <property type="entry name" value="Sigma3 and sigma4 domains of RNA polymerase sigma factors"/>
    <property type="match status" value="1"/>
</dbReference>
<dbReference type="Gene3D" id="1.10.1740.10">
    <property type="match status" value="1"/>
</dbReference>
<evidence type="ECO:0000256" key="3">
    <source>
        <dbReference type="ARBA" id="ARBA00023082"/>
    </source>
</evidence>
<dbReference type="Proteomes" id="UP001337305">
    <property type="component" value="Unassembled WGS sequence"/>
</dbReference>
<evidence type="ECO:0000259" key="6">
    <source>
        <dbReference type="Pfam" id="PF08281"/>
    </source>
</evidence>
<dbReference type="InterPro" id="IPR013324">
    <property type="entry name" value="RNA_pol_sigma_r3/r4-like"/>
</dbReference>
<dbReference type="NCBIfam" id="TIGR02985">
    <property type="entry name" value="Sig70_bacteroi1"/>
    <property type="match status" value="1"/>
</dbReference>
<dbReference type="SUPFAM" id="SSF88946">
    <property type="entry name" value="Sigma2 domain of RNA polymerase sigma factors"/>
    <property type="match status" value="1"/>
</dbReference>
<dbReference type="EMBL" id="JAODOP010000004">
    <property type="protein sequence ID" value="MEF3834455.1"/>
    <property type="molecule type" value="Genomic_DNA"/>
</dbReference>
<dbReference type="InterPro" id="IPR014284">
    <property type="entry name" value="RNA_pol_sigma-70_dom"/>
</dbReference>
<dbReference type="InterPro" id="IPR007627">
    <property type="entry name" value="RNA_pol_sigma70_r2"/>
</dbReference>
<dbReference type="Pfam" id="PF08281">
    <property type="entry name" value="Sigma70_r4_2"/>
    <property type="match status" value="1"/>
</dbReference>
<evidence type="ECO:0000313" key="8">
    <source>
        <dbReference type="Proteomes" id="UP001337305"/>
    </source>
</evidence>
<name>A0ABU7XUQ4_9FLAO</name>
<evidence type="ECO:0000313" key="7">
    <source>
        <dbReference type="EMBL" id="MEF3834455.1"/>
    </source>
</evidence>
<keyword evidence="2" id="KW-0805">Transcription regulation</keyword>
<evidence type="ECO:0000256" key="2">
    <source>
        <dbReference type="ARBA" id="ARBA00023015"/>
    </source>
</evidence>
<evidence type="ECO:0000259" key="5">
    <source>
        <dbReference type="Pfam" id="PF04542"/>
    </source>
</evidence>
<organism evidence="7 8">
    <name type="scientific">Flavivirga spongiicola</name>
    <dbReference type="NCBI Taxonomy" id="421621"/>
    <lineage>
        <taxon>Bacteria</taxon>
        <taxon>Pseudomonadati</taxon>
        <taxon>Bacteroidota</taxon>
        <taxon>Flavobacteriia</taxon>
        <taxon>Flavobacteriales</taxon>
        <taxon>Flavobacteriaceae</taxon>
        <taxon>Flavivirga</taxon>
    </lineage>
</organism>
<dbReference type="InterPro" id="IPR014327">
    <property type="entry name" value="RNA_pol_sigma70_bacteroid"/>
</dbReference>
<dbReference type="InterPro" id="IPR036388">
    <property type="entry name" value="WH-like_DNA-bd_sf"/>
</dbReference>
<dbReference type="CDD" id="cd06171">
    <property type="entry name" value="Sigma70_r4"/>
    <property type="match status" value="1"/>
</dbReference>
<proteinExistence type="inferred from homology"/>
<dbReference type="InterPro" id="IPR013249">
    <property type="entry name" value="RNA_pol_sigma70_r4_t2"/>
</dbReference>
<dbReference type="PANTHER" id="PTHR43133">
    <property type="entry name" value="RNA POLYMERASE ECF-TYPE SIGMA FACTO"/>
    <property type="match status" value="1"/>
</dbReference>
<dbReference type="Gene3D" id="1.10.10.10">
    <property type="entry name" value="Winged helix-like DNA-binding domain superfamily/Winged helix DNA-binding domain"/>
    <property type="match status" value="1"/>
</dbReference>
<evidence type="ECO:0000256" key="4">
    <source>
        <dbReference type="ARBA" id="ARBA00023163"/>
    </source>
</evidence>
<comment type="caution">
    <text evidence="7">The sequence shown here is derived from an EMBL/GenBank/DDBJ whole genome shotgun (WGS) entry which is preliminary data.</text>
</comment>
<keyword evidence="3" id="KW-0731">Sigma factor</keyword>
<evidence type="ECO:0000256" key="1">
    <source>
        <dbReference type="ARBA" id="ARBA00010641"/>
    </source>
</evidence>
<dbReference type="Pfam" id="PF04542">
    <property type="entry name" value="Sigma70_r2"/>
    <property type="match status" value="1"/>
</dbReference>
<dbReference type="NCBIfam" id="TIGR02937">
    <property type="entry name" value="sigma70-ECF"/>
    <property type="match status" value="1"/>
</dbReference>
<accession>A0ABU7XUQ4</accession>
<gene>
    <name evidence="7" type="ORF">N1F79_15065</name>
</gene>
<comment type="similarity">
    <text evidence="1">Belongs to the sigma-70 factor family. ECF subfamily.</text>
</comment>
<keyword evidence="8" id="KW-1185">Reference proteome</keyword>
<feature type="domain" description="RNA polymerase sigma factor 70 region 4 type 2" evidence="6">
    <location>
        <begin position="118"/>
        <end position="170"/>
    </location>
</feature>
<dbReference type="RefSeq" id="WP_303306779.1">
    <property type="nucleotide sequence ID" value="NZ_JAODOP010000004.1"/>
</dbReference>
<dbReference type="InterPro" id="IPR039425">
    <property type="entry name" value="RNA_pol_sigma-70-like"/>
</dbReference>
<dbReference type="PANTHER" id="PTHR43133:SF46">
    <property type="entry name" value="RNA POLYMERASE SIGMA-70 FACTOR ECF SUBFAMILY"/>
    <property type="match status" value="1"/>
</dbReference>
<sequence length="193" mass="23244">MDEKVLWKLIKQNDDKALQMLFDLHYKPMCYYAIQFVKQMPEAEDIVQSVFIKLWTKRHNITINTSLKSYLYRSVYNNYIDEFRKDKQKEKYLESLKYDMLTEHIDIEDSSEFQEKIDRIKTLVDTLSPRCKEVLLLSKQEGYKHREIAEKLEISVKTVESLMSTAFKKIRAGFEDGDLFFILIRKVFKRLKF</sequence>
<keyword evidence="4" id="KW-0804">Transcription</keyword>
<dbReference type="InterPro" id="IPR013325">
    <property type="entry name" value="RNA_pol_sigma_r2"/>
</dbReference>
<protein>
    <submittedName>
        <fullName evidence="7">RNA polymerase sigma-70 factor</fullName>
    </submittedName>
</protein>
<reference evidence="7 8" key="1">
    <citation type="submission" date="2022-09" db="EMBL/GenBank/DDBJ databases">
        <title>Genome sequencing of Flavivirga sp. MEBiC05379.</title>
        <authorList>
            <person name="Oh H.-M."/>
            <person name="Kwon K.K."/>
            <person name="Park M.J."/>
            <person name="Yang S.-H."/>
        </authorList>
    </citation>
    <scope>NUCLEOTIDE SEQUENCE [LARGE SCALE GENOMIC DNA]</scope>
    <source>
        <strain evidence="7 8">MEBiC05379</strain>
    </source>
</reference>